<sequence precursor="true">MNLNIFKNRTVIGLVCIFLSLVICFGLTPLFNSGLRAQTEIVRVSSTVKKGEVLTADKLEIVKVGAYNLPDNVIKSKDSAVGKYINADLQKGDYILVSKLSEKPLAEFEYLNDLDGTKVAMSITIKSFAAGLSGKLEAGDIVTLISANYDNLGKATIPPELQYVKVLAATAETGDDKEYVPQKETSGENEEKKLPATITLLVNTEQAKILADLEQKGNVHATLVYRGTNENANKFLAEQDKLFEKKEGTPNTVTNVKQNEQKEEGNADAE</sequence>
<dbReference type="Proteomes" id="UP000036923">
    <property type="component" value="Unassembled WGS sequence"/>
</dbReference>
<evidence type="ECO:0000256" key="2">
    <source>
        <dbReference type="SAM" id="Phobius"/>
    </source>
</evidence>
<reference evidence="5" key="1">
    <citation type="submission" date="2015-07" db="EMBL/GenBank/DDBJ databases">
        <title>Near-Complete Genome Sequence of the Cellulolytic Bacterium Bacteroides (Pseudobacteroides) cellulosolvens ATCC 35603.</title>
        <authorList>
            <person name="Dassa B."/>
            <person name="Utturkar S.M."/>
            <person name="Klingeman D.M."/>
            <person name="Hurt R.A."/>
            <person name="Keller M."/>
            <person name="Xu J."/>
            <person name="Reddy Y.H.K."/>
            <person name="Borovok I."/>
            <person name="Grinberg I.R."/>
            <person name="Lamed R."/>
            <person name="Zhivin O."/>
            <person name="Bayer E.A."/>
            <person name="Brown S.D."/>
        </authorList>
    </citation>
    <scope>NUCLEOTIDE SEQUENCE [LARGE SCALE GENOMIC DNA]</scope>
    <source>
        <strain evidence="5">DSM 2933</strain>
    </source>
</reference>
<protein>
    <submittedName>
        <fullName evidence="4">SAF domain protein</fullName>
    </submittedName>
</protein>
<dbReference type="Gene3D" id="3.90.1210.10">
    <property type="entry name" value="Antifreeze-like/N-acetylneuraminic acid synthase C-terminal domain"/>
    <property type="match status" value="1"/>
</dbReference>
<dbReference type="PATRIC" id="fig|398512.5.peg.3175"/>
<dbReference type="InterPro" id="IPR013974">
    <property type="entry name" value="SAF"/>
</dbReference>
<evidence type="ECO:0000256" key="1">
    <source>
        <dbReference type="SAM" id="MobiDB-lite"/>
    </source>
</evidence>
<name>A0A0L6JPZ8_9FIRM</name>
<accession>A0A0L6JPZ8</accession>
<evidence type="ECO:0000259" key="3">
    <source>
        <dbReference type="SMART" id="SM00858"/>
    </source>
</evidence>
<feature type="domain" description="SAF" evidence="3">
    <location>
        <begin position="39"/>
        <end position="101"/>
    </location>
</feature>
<proteinExistence type="predicted"/>
<feature type="region of interest" description="Disordered" evidence="1">
    <location>
        <begin position="242"/>
        <end position="270"/>
    </location>
</feature>
<dbReference type="Pfam" id="PF13144">
    <property type="entry name" value="ChapFlgA"/>
    <property type="match status" value="1"/>
</dbReference>
<feature type="transmembrane region" description="Helical" evidence="2">
    <location>
        <begin position="12"/>
        <end position="31"/>
    </location>
</feature>
<dbReference type="CDD" id="cd11614">
    <property type="entry name" value="SAF_CpaB_FlgA_like"/>
    <property type="match status" value="1"/>
</dbReference>
<feature type="compositionally biased region" description="Polar residues" evidence="1">
    <location>
        <begin position="249"/>
        <end position="258"/>
    </location>
</feature>
<dbReference type="STRING" id="398512.Bccel_3026"/>
<keyword evidence="2" id="KW-1133">Transmembrane helix</keyword>
<keyword evidence="5" id="KW-1185">Reference proteome</keyword>
<keyword evidence="2" id="KW-0812">Transmembrane</keyword>
<evidence type="ECO:0000313" key="5">
    <source>
        <dbReference type="Proteomes" id="UP000036923"/>
    </source>
</evidence>
<keyword evidence="2" id="KW-0472">Membrane</keyword>
<gene>
    <name evidence="4" type="ORF">Bccel_3026</name>
</gene>
<dbReference type="AlphaFoldDB" id="A0A0L6JPZ8"/>
<dbReference type="RefSeq" id="WP_050753487.1">
    <property type="nucleotide sequence ID" value="NZ_JQKC01000062.1"/>
</dbReference>
<evidence type="ECO:0000313" key="4">
    <source>
        <dbReference type="EMBL" id="KNY27755.1"/>
    </source>
</evidence>
<dbReference type="InterPro" id="IPR031571">
    <property type="entry name" value="RcpC_dom"/>
</dbReference>
<organism evidence="4 5">
    <name type="scientific">Pseudobacteroides cellulosolvens ATCC 35603 = DSM 2933</name>
    <dbReference type="NCBI Taxonomy" id="398512"/>
    <lineage>
        <taxon>Bacteria</taxon>
        <taxon>Bacillati</taxon>
        <taxon>Bacillota</taxon>
        <taxon>Clostridia</taxon>
        <taxon>Eubacteriales</taxon>
        <taxon>Oscillospiraceae</taxon>
        <taxon>Pseudobacteroides</taxon>
    </lineage>
</organism>
<comment type="caution">
    <text evidence="4">The sequence shown here is derived from an EMBL/GenBank/DDBJ whole genome shotgun (WGS) entry which is preliminary data.</text>
</comment>
<dbReference type="Pfam" id="PF16976">
    <property type="entry name" value="RcpC"/>
    <property type="match status" value="1"/>
</dbReference>
<dbReference type="EMBL" id="LGTC01000001">
    <property type="protein sequence ID" value="KNY27755.1"/>
    <property type="molecule type" value="Genomic_DNA"/>
</dbReference>
<dbReference type="OrthoDB" id="1953381at2"/>
<dbReference type="InterPro" id="IPR017585">
    <property type="entry name" value="SAF_FlgA"/>
</dbReference>
<dbReference type="eggNOG" id="COG3745">
    <property type="taxonomic scope" value="Bacteria"/>
</dbReference>
<feature type="compositionally biased region" description="Basic and acidic residues" evidence="1">
    <location>
        <begin position="259"/>
        <end position="270"/>
    </location>
</feature>
<dbReference type="SMART" id="SM00858">
    <property type="entry name" value="SAF"/>
    <property type="match status" value="1"/>
</dbReference>